<organism evidence="2 3">
    <name type="scientific">Liparis tanakae</name>
    <name type="common">Tanaka's snailfish</name>
    <dbReference type="NCBI Taxonomy" id="230148"/>
    <lineage>
        <taxon>Eukaryota</taxon>
        <taxon>Metazoa</taxon>
        <taxon>Chordata</taxon>
        <taxon>Craniata</taxon>
        <taxon>Vertebrata</taxon>
        <taxon>Euteleostomi</taxon>
        <taxon>Actinopterygii</taxon>
        <taxon>Neopterygii</taxon>
        <taxon>Teleostei</taxon>
        <taxon>Neoteleostei</taxon>
        <taxon>Acanthomorphata</taxon>
        <taxon>Eupercaria</taxon>
        <taxon>Perciformes</taxon>
        <taxon>Cottioidei</taxon>
        <taxon>Cottales</taxon>
        <taxon>Liparidae</taxon>
        <taxon>Liparis</taxon>
    </lineage>
</organism>
<comment type="caution">
    <text evidence="2">The sequence shown here is derived from an EMBL/GenBank/DDBJ whole genome shotgun (WGS) entry which is preliminary data.</text>
</comment>
<evidence type="ECO:0000313" key="3">
    <source>
        <dbReference type="Proteomes" id="UP000314294"/>
    </source>
</evidence>
<reference evidence="2 3" key="1">
    <citation type="submission" date="2019-03" db="EMBL/GenBank/DDBJ databases">
        <title>First draft genome of Liparis tanakae, snailfish: a comprehensive survey of snailfish specific genes.</title>
        <authorList>
            <person name="Kim W."/>
            <person name="Song I."/>
            <person name="Jeong J.-H."/>
            <person name="Kim D."/>
            <person name="Kim S."/>
            <person name="Ryu S."/>
            <person name="Song J.Y."/>
            <person name="Lee S.K."/>
        </authorList>
    </citation>
    <scope>NUCLEOTIDE SEQUENCE [LARGE SCALE GENOMIC DNA]</scope>
    <source>
        <tissue evidence="2">Muscle</tissue>
    </source>
</reference>
<keyword evidence="3" id="KW-1185">Reference proteome</keyword>
<name>A0A4Z2ICC2_9TELE</name>
<dbReference type="Proteomes" id="UP000314294">
    <property type="component" value="Unassembled WGS sequence"/>
</dbReference>
<evidence type="ECO:0000313" key="2">
    <source>
        <dbReference type="EMBL" id="TNN75560.1"/>
    </source>
</evidence>
<feature type="region of interest" description="Disordered" evidence="1">
    <location>
        <begin position="60"/>
        <end position="90"/>
    </location>
</feature>
<protein>
    <submittedName>
        <fullName evidence="2">Uncharacterized protein</fullName>
    </submittedName>
</protein>
<gene>
    <name evidence="2" type="ORF">EYF80_014206</name>
</gene>
<proteinExistence type="predicted"/>
<dbReference type="EMBL" id="SRLO01000102">
    <property type="protein sequence ID" value="TNN75560.1"/>
    <property type="molecule type" value="Genomic_DNA"/>
</dbReference>
<accession>A0A4Z2ICC2</accession>
<evidence type="ECO:0000256" key="1">
    <source>
        <dbReference type="SAM" id="MobiDB-lite"/>
    </source>
</evidence>
<sequence>MFSTENKPDVLKGKLQDYYSMMEACENHAKARQKALQHNCLVSSKMKDEQEHSTLVMATGAAPSQPHISSQSHLVDRDSLTQSLSVPEEPLDSSSTKQCCCRESATGATGFSSCAVVMHHLRSSGLISVLTLHAANGTLRPPGPVEEREKGVLRSRQHSGLGPMSTFTLGTMDPE</sequence>
<dbReference type="AlphaFoldDB" id="A0A4Z2ICC2"/>
<feature type="region of interest" description="Disordered" evidence="1">
    <location>
        <begin position="153"/>
        <end position="175"/>
    </location>
</feature>